<evidence type="ECO:0000313" key="3">
    <source>
        <dbReference type="Proteomes" id="UP001302265"/>
    </source>
</evidence>
<gene>
    <name evidence="2" type="ORF">vir215_00055</name>
</gene>
<dbReference type="RefSeq" id="YP_011108910.1">
    <property type="nucleotide sequence ID" value="NC_092586.1"/>
</dbReference>
<protein>
    <recommendedName>
        <fullName evidence="1">Ig-like domain-containing protein</fullName>
    </recommendedName>
</protein>
<dbReference type="EMBL" id="BK063676">
    <property type="protein sequence ID" value="DBA35357.1"/>
    <property type="molecule type" value="Genomic_DNA"/>
</dbReference>
<dbReference type="Proteomes" id="UP001302265">
    <property type="component" value="Segment"/>
</dbReference>
<proteinExistence type="predicted"/>
<name>A0AA86XRQ7_9CAUD</name>
<organism evidence="2 3">
    <name type="scientific">Caudoviricetes sp. vir215</name>
    <dbReference type="NCBI Taxonomy" id="3068354"/>
    <lineage>
        <taxon>Viruses</taxon>
        <taxon>Duplodnaviria</taxon>
        <taxon>Heunggongvirae</taxon>
        <taxon>Uroviricota</taxon>
        <taxon>Caudoviricetes</taxon>
    </lineage>
</organism>
<keyword evidence="3" id="KW-1185">Reference proteome</keyword>
<dbReference type="InterPro" id="IPR022038">
    <property type="entry name" value="Ig-like_bact"/>
</dbReference>
<evidence type="ECO:0000259" key="1">
    <source>
        <dbReference type="Pfam" id="PF13754"/>
    </source>
</evidence>
<reference evidence="2 3" key="1">
    <citation type="journal article" date="2023" name="Nat. Microbiol.">
        <title>A compendium of viruses from methanogenic archaea reveals their diversity and adaptations to the gut environment.</title>
        <authorList>
            <person name="Medvedeva S."/>
            <person name="Borrel G."/>
            <person name="Krupovic M."/>
            <person name="Gribaldo S."/>
        </authorList>
    </citation>
    <scope>NUCLEOTIDE SEQUENCE [LARGE SCALE GENOMIC DNA]</scope>
</reference>
<sequence length="126" mass="13573">MTVTDVRGRVQGTDVLPLTHDGDDWCFPMPAGASGALVCEFWAQDEYGNVGYRAALITLDKGSIKCWRWLTTGCDCIMLASGHPTATMTIPKPETIMCRSCADAVDITARPTCVLRPHVCPLAGEA</sequence>
<dbReference type="Pfam" id="PF13754">
    <property type="entry name" value="Big_3_4"/>
    <property type="match status" value="1"/>
</dbReference>
<accession>A0AA86XRQ7</accession>
<dbReference type="GeneID" id="98835771"/>
<feature type="domain" description="Ig-like" evidence="1">
    <location>
        <begin position="3"/>
        <end position="66"/>
    </location>
</feature>
<evidence type="ECO:0000313" key="2">
    <source>
        <dbReference type="EMBL" id="DBA35357.1"/>
    </source>
</evidence>